<comment type="caution">
    <text evidence="1">The sequence shown here is derived from an EMBL/GenBank/DDBJ whole genome shotgun (WGS) entry which is preliminary data.</text>
</comment>
<name>A0ABQ6DVE4_9GAMM</name>
<dbReference type="Proteomes" id="UP001157353">
    <property type="component" value="Unassembled WGS sequence"/>
</dbReference>
<protein>
    <submittedName>
        <fullName evidence="1">Uncharacterized protein</fullName>
    </submittedName>
</protein>
<proteinExistence type="predicted"/>
<dbReference type="RefSeq" id="WP_284202210.1">
    <property type="nucleotide sequence ID" value="NZ_BSPQ01000001.1"/>
</dbReference>
<dbReference type="EMBL" id="BSPQ01000001">
    <property type="protein sequence ID" value="GLS89091.1"/>
    <property type="molecule type" value="Genomic_DNA"/>
</dbReference>
<organism evidence="1 2">
    <name type="scientific">Psychromonas marina</name>
    <dbReference type="NCBI Taxonomy" id="88364"/>
    <lineage>
        <taxon>Bacteria</taxon>
        <taxon>Pseudomonadati</taxon>
        <taxon>Pseudomonadota</taxon>
        <taxon>Gammaproteobacteria</taxon>
        <taxon>Alteromonadales</taxon>
        <taxon>Psychromonadaceae</taxon>
        <taxon>Psychromonas</taxon>
    </lineage>
</organism>
<sequence length="291" mass="33483">MSNKKNQYDHLLFPSNRTVKACRADAKSITTKEFKRFQALDLIASENGLDTGWENAIKELKSQSEHPTEFDRIISLTGGITSTNIASRKKGDFDDELVSYIESLPEISLPDIMLTALGNAINEPIKYVYGIRNEQGYLYRTIVITDFAQNIAFSAKMNELNLQALLPTHHRIDEKNCIRVYAPVTKIKILNQNATKPITTISSILLTEIVLWIETLECDPPLDNNENFSELRRNRPDWNYKMYAIYWKFSDELTGRPLEETPSLSVENIIRGVTTYALKQYDSYYKYLYQA</sequence>
<keyword evidence="2" id="KW-1185">Reference proteome</keyword>
<accession>A0ABQ6DVE4</accession>
<reference evidence="2" key="1">
    <citation type="journal article" date="2019" name="Int. J. Syst. Evol. Microbiol.">
        <title>The Global Catalogue of Microorganisms (GCM) 10K type strain sequencing project: providing services to taxonomists for standard genome sequencing and annotation.</title>
        <authorList>
            <consortium name="The Broad Institute Genomics Platform"/>
            <consortium name="The Broad Institute Genome Sequencing Center for Infectious Disease"/>
            <person name="Wu L."/>
            <person name="Ma J."/>
        </authorList>
    </citation>
    <scope>NUCLEOTIDE SEQUENCE [LARGE SCALE GENOMIC DNA]</scope>
    <source>
        <strain evidence="2">NBRC 103166</strain>
    </source>
</reference>
<evidence type="ECO:0000313" key="1">
    <source>
        <dbReference type="EMBL" id="GLS89091.1"/>
    </source>
</evidence>
<gene>
    <name evidence="1" type="ORF">GCM10007916_01580</name>
</gene>
<evidence type="ECO:0000313" key="2">
    <source>
        <dbReference type="Proteomes" id="UP001157353"/>
    </source>
</evidence>